<dbReference type="PROSITE" id="PS50294">
    <property type="entry name" value="WD_REPEATS_REGION"/>
    <property type="match status" value="1"/>
</dbReference>
<feature type="region of interest" description="Disordered" evidence="3">
    <location>
        <begin position="803"/>
        <end position="822"/>
    </location>
</feature>
<dbReference type="GO" id="GO:0006397">
    <property type="term" value="P:mRNA processing"/>
    <property type="evidence" value="ECO:0007669"/>
    <property type="project" value="InterPro"/>
</dbReference>
<dbReference type="PROSITE" id="PS50174">
    <property type="entry name" value="G_PATCH"/>
    <property type="match status" value="1"/>
</dbReference>
<dbReference type="Gene3D" id="2.130.10.10">
    <property type="entry name" value="YVTN repeat-like/Quinoprotein amine dehydrogenase"/>
    <property type="match status" value="1"/>
</dbReference>
<feature type="region of interest" description="Disordered" evidence="3">
    <location>
        <begin position="210"/>
        <end position="234"/>
    </location>
</feature>
<dbReference type="SUPFAM" id="SSF50998">
    <property type="entry name" value="Quinoprotein alcohol dehydrogenase-like"/>
    <property type="match status" value="1"/>
</dbReference>
<feature type="compositionally biased region" description="Basic and acidic residues" evidence="3">
    <location>
        <begin position="729"/>
        <end position="739"/>
    </location>
</feature>
<evidence type="ECO:0000256" key="1">
    <source>
        <dbReference type="ARBA" id="ARBA00008600"/>
    </source>
</evidence>
<protein>
    <recommendedName>
        <fullName evidence="4">G-patch domain-containing protein</fullName>
    </recommendedName>
</protein>
<dbReference type="InterPro" id="IPR015943">
    <property type="entry name" value="WD40/YVTN_repeat-like_dom_sf"/>
</dbReference>
<feature type="repeat" description="WD" evidence="2">
    <location>
        <begin position="1106"/>
        <end position="1129"/>
    </location>
</feature>
<sequence>MFSEENLHCFGTPLPLLELDQVPSKKPLHVQDQIVTDEQGRRRFHGAFTGGFSAGYWNTVGSKEGWTPRSFKSSRNEKTTESFNQCPEDFMDEEDRGEFGIAPKGLKISEDYTVVEQEQTRKRKFLQPNTTPIPGEPVLYHLIKPVKDKVSVRILKAWGWRPGQGVGPRQTRQAKKRDRERYKREQYLLERYGCELPGTSKASLKDLDFNASSAEEDASDEEDNNEITFAPEDYDIPPCASKQDRYGLDYVPLSRNSILGGSVGETVANKSRDQFNTSKPLQAWGKNNKKISFTGQAFGVGAFEDDDDEDVFATDDMTSYDFALEDKQQKKRILQKPQEIKNFVFGEFVLERTPEKSMVYKVEIPFGWQPRNWLQRRSRFEPLDPRKARQLDRKFEKFAATKEMTRSQRSKLLGEEIKDSERKAPSLQGNGKSLIEMQQMFKEREEKTKDLLEKISSKSSCFTAGGVMDLRSEEFVNKPTACEESTGTFKPFLNDSKKQERYEKFLDADINDEKETSQFLSNIQPVELSLWDRQMEIREFIQAKKLYRPLKGLMSDRFVSEAELGVEQKVSECAKNNSKLINVERTKITWKPHALLCKRYNIAEPFGGLMEDKKRPKKKPKLSVFDYLETSINKKEDFQTPVIVSKPIEKSIELIKPTEETDRPTEPENVIVVEKSSEPLQEKSVTKSFTPKTTLEKEVVESLHKSVTEKKELFKSIFSDSESDDEPTLEEKREEKINGDSKQLNNLSTPVIANLLRNTSPPRGIFKALFAAPEKSDNKSSNEPNEIQKDCLQIEKIQFKSKATRESNGKLEEDSNAYGPALPKQLNKSELTIEHCRHFLSESLDAKLLDIFNKQKVISNSKIEEIWIEKSKSLQSSDDETDSSNDGSSNTSNDVHNNRKESGKSNKMHFIYVIRCVIKYKFFSIMHENTPPRVPEIGDDAEEIIDMDAEILSGDEDDQEMEITFDEYVERISSASDDDDENTEEQDSPQSPVPDDSIFTFPAHTKPVFSCSLHPHNELCATGAEDDKVFIWSRNTGQILYEFTGHRDTVIDVHFNHDGTYLATADLAGDIVLHKLQKMPNEADKDGGFLTVYKVWEYSMGDMPWMRWHPATNVLIAGSEDGEIYFWRLPAGDCKILPGPGVRCDSGDISADGKKFVAAYSNGTIKLWDIRACTTVMEIDENNPMVHSTGCTTVAHDKASPFFMSGDQDGKILFSTHTGPVGAVETGDIIECMAFSPSSEIRMAASGTLSGQISIWDSSKFNLRINCDPTEGNDGITEMRWISDYTLVVATVSGNIFGYDARTGVHIFKLSGHTAAIYSFCYDRRDSIILSVSEDHSAKVFRVPCLAE</sequence>
<dbReference type="SMART" id="SM00320">
    <property type="entry name" value="WD40"/>
    <property type="match status" value="8"/>
</dbReference>
<dbReference type="InterPro" id="IPR011666">
    <property type="entry name" value="DUF1604"/>
</dbReference>
<evidence type="ECO:0000313" key="5">
    <source>
        <dbReference type="EnsemblMetazoa" id="GBRI031243-PA"/>
    </source>
</evidence>
<evidence type="ECO:0000313" key="6">
    <source>
        <dbReference type="Proteomes" id="UP000091820"/>
    </source>
</evidence>
<feature type="compositionally biased region" description="Acidic residues" evidence="3">
    <location>
        <begin position="976"/>
        <end position="987"/>
    </location>
</feature>
<feature type="repeat" description="WD" evidence="2">
    <location>
        <begin position="1001"/>
        <end position="1042"/>
    </location>
</feature>
<dbReference type="GO" id="GO:0003723">
    <property type="term" value="F:RNA binding"/>
    <property type="evidence" value="ECO:0007669"/>
    <property type="project" value="TreeGrafter"/>
</dbReference>
<feature type="region of interest" description="Disordered" evidence="3">
    <location>
        <begin position="872"/>
        <end position="902"/>
    </location>
</feature>
<dbReference type="PANTHER" id="PTHR13384">
    <property type="entry name" value="G PATCH DOMAIN-CONTAINING PROTEIN 1"/>
    <property type="match status" value="1"/>
</dbReference>
<proteinExistence type="inferred from homology"/>
<dbReference type="PROSITE" id="PS50082">
    <property type="entry name" value="WD_REPEATS_2"/>
    <property type="match status" value="2"/>
</dbReference>
<feature type="region of interest" description="Disordered" evidence="3">
    <location>
        <begin position="718"/>
        <end position="742"/>
    </location>
</feature>
<dbReference type="CDD" id="cd00200">
    <property type="entry name" value="WD40"/>
    <property type="match status" value="1"/>
</dbReference>
<dbReference type="InterPro" id="IPR000467">
    <property type="entry name" value="G_patch_dom"/>
</dbReference>
<dbReference type="Pfam" id="PF07713">
    <property type="entry name" value="DUF1604"/>
    <property type="match status" value="1"/>
</dbReference>
<evidence type="ECO:0000256" key="3">
    <source>
        <dbReference type="SAM" id="MobiDB-lite"/>
    </source>
</evidence>
<name>A0A1A9WTC4_9MUSC</name>
<reference evidence="5" key="2">
    <citation type="submission" date="2020-05" db="UniProtKB">
        <authorList>
            <consortium name="EnsemblMetazoa"/>
        </authorList>
    </citation>
    <scope>IDENTIFICATION</scope>
    <source>
        <strain evidence="5">IAEA</strain>
    </source>
</reference>
<dbReference type="GO" id="GO:0005634">
    <property type="term" value="C:nucleus"/>
    <property type="evidence" value="ECO:0007669"/>
    <property type="project" value="TreeGrafter"/>
</dbReference>
<comment type="similarity">
    <text evidence="1">Belongs to the GPATCH1 family.</text>
</comment>
<accession>A0A1A9WTC4</accession>
<evidence type="ECO:0000259" key="4">
    <source>
        <dbReference type="PROSITE" id="PS50174"/>
    </source>
</evidence>
<evidence type="ECO:0000256" key="2">
    <source>
        <dbReference type="PROSITE-ProRule" id="PRU00221"/>
    </source>
</evidence>
<dbReference type="EnsemblMetazoa" id="GBRI031243-RA">
    <property type="protein sequence ID" value="GBRI031243-PA"/>
    <property type="gene ID" value="GBRI031243"/>
</dbReference>
<dbReference type="Pfam" id="PF26093">
    <property type="entry name" value="HTH_TGH"/>
    <property type="match status" value="1"/>
</dbReference>
<dbReference type="InterPro" id="IPR011047">
    <property type="entry name" value="Quinoprotein_ADH-like_sf"/>
</dbReference>
<feature type="compositionally biased region" description="Low complexity" evidence="3">
    <location>
        <begin position="884"/>
        <end position="894"/>
    </location>
</feature>
<keyword evidence="6" id="KW-1185">Reference proteome</keyword>
<dbReference type="VEuPathDB" id="VectorBase:GBRI031243"/>
<dbReference type="STRING" id="37001.A0A1A9WTC4"/>
<reference evidence="6" key="1">
    <citation type="submission" date="2014-03" db="EMBL/GenBank/DDBJ databases">
        <authorList>
            <person name="Aksoy S."/>
            <person name="Warren W."/>
            <person name="Wilson R.K."/>
        </authorList>
    </citation>
    <scope>NUCLEOTIDE SEQUENCE [LARGE SCALE GENOMIC DNA]</scope>
    <source>
        <strain evidence="6">IAEA</strain>
    </source>
</reference>
<dbReference type="PANTHER" id="PTHR13384:SF19">
    <property type="entry name" value="G PATCH DOMAIN-CONTAINING PROTEIN 1"/>
    <property type="match status" value="1"/>
</dbReference>
<feature type="domain" description="G-patch" evidence="4">
    <location>
        <begin position="147"/>
        <end position="167"/>
    </location>
</feature>
<keyword evidence="2" id="KW-0853">WD repeat</keyword>
<feature type="compositionally biased region" description="Acidic residues" evidence="3">
    <location>
        <begin position="214"/>
        <end position="225"/>
    </location>
</feature>
<dbReference type="Proteomes" id="UP000091820">
    <property type="component" value="Unassembled WGS sequence"/>
</dbReference>
<organism evidence="5 6">
    <name type="scientific">Glossina brevipalpis</name>
    <dbReference type="NCBI Taxonomy" id="37001"/>
    <lineage>
        <taxon>Eukaryota</taxon>
        <taxon>Metazoa</taxon>
        <taxon>Ecdysozoa</taxon>
        <taxon>Arthropoda</taxon>
        <taxon>Hexapoda</taxon>
        <taxon>Insecta</taxon>
        <taxon>Pterygota</taxon>
        <taxon>Neoptera</taxon>
        <taxon>Endopterygota</taxon>
        <taxon>Diptera</taxon>
        <taxon>Brachycera</taxon>
        <taxon>Muscomorpha</taxon>
        <taxon>Hippoboscoidea</taxon>
        <taxon>Glossinidae</taxon>
        <taxon>Glossina</taxon>
    </lineage>
</organism>
<feature type="compositionally biased region" description="Basic and acidic residues" evidence="3">
    <location>
        <begin position="803"/>
        <end position="813"/>
    </location>
</feature>
<feature type="region of interest" description="Disordered" evidence="3">
    <location>
        <begin position="974"/>
        <end position="997"/>
    </location>
</feature>
<dbReference type="Pfam" id="PF00400">
    <property type="entry name" value="WD40"/>
    <property type="match status" value="3"/>
</dbReference>
<dbReference type="InterPro" id="IPR001680">
    <property type="entry name" value="WD40_rpt"/>
</dbReference>